<evidence type="ECO:0000256" key="1">
    <source>
        <dbReference type="SAM" id="MobiDB-lite"/>
    </source>
</evidence>
<accession>A0A8H6MBC8</accession>
<keyword evidence="3" id="KW-1185">Reference proteome</keyword>
<protein>
    <submittedName>
        <fullName evidence="2">Uncharacterized protein</fullName>
    </submittedName>
</protein>
<evidence type="ECO:0000313" key="3">
    <source>
        <dbReference type="Proteomes" id="UP000521943"/>
    </source>
</evidence>
<organism evidence="2 3">
    <name type="scientific">Ephemerocybe angulata</name>
    <dbReference type="NCBI Taxonomy" id="980116"/>
    <lineage>
        <taxon>Eukaryota</taxon>
        <taxon>Fungi</taxon>
        <taxon>Dikarya</taxon>
        <taxon>Basidiomycota</taxon>
        <taxon>Agaricomycotina</taxon>
        <taxon>Agaricomycetes</taxon>
        <taxon>Agaricomycetidae</taxon>
        <taxon>Agaricales</taxon>
        <taxon>Agaricineae</taxon>
        <taxon>Psathyrellaceae</taxon>
        <taxon>Ephemerocybe</taxon>
    </lineage>
</organism>
<feature type="region of interest" description="Disordered" evidence="1">
    <location>
        <begin position="1"/>
        <end position="45"/>
    </location>
</feature>
<dbReference type="AlphaFoldDB" id="A0A8H6MBC8"/>
<sequence>MQCMPISSRVPGSPSLESRTGNRENTRASALPGLSFGEIDTSDDDDGSCRVIKPLVLQPTTVINKLASPLLSPTSLDPHGGNDIEIKEEETKVIIPVAGASSNKVIDVDAMDEDDDNIVMATREGTHTPPPSYSQPMIKNPTPATPTATLQNAAILQKFQTRRIDQNICLVNDWEAATDLQTRLYNQELAPVPARNAPVPAGYPNPQCFTFVTKAFMPKAHRNRKNCAMLWNSHNMKHSCHVTRFDQITIKVLNKILKIPHNVALFVDSDFKNVTDQGINLGPMEGLPVGS</sequence>
<gene>
    <name evidence="2" type="ORF">DFP72DRAFT_1060134</name>
</gene>
<evidence type="ECO:0000313" key="2">
    <source>
        <dbReference type="EMBL" id="KAF6762933.1"/>
    </source>
</evidence>
<dbReference type="EMBL" id="JACGCI010000006">
    <property type="protein sequence ID" value="KAF6762933.1"/>
    <property type="molecule type" value="Genomic_DNA"/>
</dbReference>
<reference evidence="2 3" key="1">
    <citation type="submission" date="2020-07" db="EMBL/GenBank/DDBJ databases">
        <title>Comparative genomics of pyrophilous fungi reveals a link between fire events and developmental genes.</title>
        <authorList>
            <consortium name="DOE Joint Genome Institute"/>
            <person name="Steindorff A.S."/>
            <person name="Carver A."/>
            <person name="Calhoun S."/>
            <person name="Stillman K."/>
            <person name="Liu H."/>
            <person name="Lipzen A."/>
            <person name="Pangilinan J."/>
            <person name="Labutti K."/>
            <person name="Bruns T.D."/>
            <person name="Grigoriev I.V."/>
        </authorList>
    </citation>
    <scope>NUCLEOTIDE SEQUENCE [LARGE SCALE GENOMIC DNA]</scope>
    <source>
        <strain evidence="2 3">CBS 144469</strain>
    </source>
</reference>
<comment type="caution">
    <text evidence="2">The sequence shown here is derived from an EMBL/GenBank/DDBJ whole genome shotgun (WGS) entry which is preliminary data.</text>
</comment>
<proteinExistence type="predicted"/>
<name>A0A8H6MBC8_9AGAR</name>
<dbReference type="Proteomes" id="UP000521943">
    <property type="component" value="Unassembled WGS sequence"/>
</dbReference>